<dbReference type="Proteomes" id="UP001500621">
    <property type="component" value="Unassembled WGS sequence"/>
</dbReference>
<dbReference type="EMBL" id="BAABIM010000001">
    <property type="protein sequence ID" value="GAA4669326.1"/>
    <property type="molecule type" value="Genomic_DNA"/>
</dbReference>
<evidence type="ECO:0000313" key="1">
    <source>
        <dbReference type="EMBL" id="GAA4669326.1"/>
    </source>
</evidence>
<dbReference type="RefSeq" id="WP_345262176.1">
    <property type="nucleotide sequence ID" value="NZ_BAABIM010000001.1"/>
</dbReference>
<organism evidence="1 2">
    <name type="scientific">Nocardioides nanhaiensis</name>
    <dbReference type="NCBI Taxonomy" id="1476871"/>
    <lineage>
        <taxon>Bacteria</taxon>
        <taxon>Bacillati</taxon>
        <taxon>Actinomycetota</taxon>
        <taxon>Actinomycetes</taxon>
        <taxon>Propionibacteriales</taxon>
        <taxon>Nocardioidaceae</taxon>
        <taxon>Nocardioides</taxon>
    </lineage>
</organism>
<comment type="caution">
    <text evidence="1">The sequence shown here is derived from an EMBL/GenBank/DDBJ whole genome shotgun (WGS) entry which is preliminary data.</text>
</comment>
<evidence type="ECO:0000313" key="2">
    <source>
        <dbReference type="Proteomes" id="UP001500621"/>
    </source>
</evidence>
<proteinExistence type="predicted"/>
<gene>
    <name evidence="1" type="ORF">GCM10023226_01970</name>
</gene>
<reference evidence="2" key="1">
    <citation type="journal article" date="2019" name="Int. J. Syst. Evol. Microbiol.">
        <title>The Global Catalogue of Microorganisms (GCM) 10K type strain sequencing project: providing services to taxonomists for standard genome sequencing and annotation.</title>
        <authorList>
            <consortium name="The Broad Institute Genomics Platform"/>
            <consortium name="The Broad Institute Genome Sequencing Center for Infectious Disease"/>
            <person name="Wu L."/>
            <person name="Ma J."/>
        </authorList>
    </citation>
    <scope>NUCLEOTIDE SEQUENCE [LARGE SCALE GENOMIC DNA]</scope>
    <source>
        <strain evidence="2">JCM 18127</strain>
    </source>
</reference>
<dbReference type="NCBIfam" id="TIGR04088">
    <property type="entry name" value="cognate_SipW"/>
    <property type="match status" value="1"/>
</dbReference>
<evidence type="ECO:0008006" key="3">
    <source>
        <dbReference type="Google" id="ProtNLM"/>
    </source>
</evidence>
<sequence>MSRRSAHRAPAERSPRVLLAKVLLCLGCLVGVSGVGTLAFWTDTATVPTGSFASGTLDVTVNGLLPGQGGSTTLSGLSMSSMVPGESVAANLTIAPAAGTLPLDYYLTATATGTLATDATGLKWTVTQGTAGTAQGSQASGNRSNTCSGTVLASSVALTTGSTTLVGGNTAAQRRDVAAGGSETLCVLVTLPSTAANSLQGANGSATLTVNASQMGAP</sequence>
<keyword evidence="2" id="KW-1185">Reference proteome</keyword>
<dbReference type="InterPro" id="IPR023833">
    <property type="entry name" value="Signal_pept_SipW-depend-type"/>
</dbReference>
<protein>
    <recommendedName>
        <fullName evidence="3">Alternate-type signal peptide domain-containing protein</fullName>
    </recommendedName>
</protein>
<accession>A0ABP8VQL9</accession>
<name>A0ABP8VQL9_9ACTN</name>